<dbReference type="InterPro" id="IPR036866">
    <property type="entry name" value="RibonucZ/Hydroxyglut_hydro"/>
</dbReference>
<dbReference type="Gene3D" id="3.60.15.10">
    <property type="entry name" value="Ribonuclease Z/Hydroxyacylglutathione hydrolase-like"/>
    <property type="match status" value="1"/>
</dbReference>
<dbReference type="RefSeq" id="WP_170204496.1">
    <property type="nucleotide sequence ID" value="NZ_CP051685.1"/>
</dbReference>
<dbReference type="PANTHER" id="PTHR15032:SF4">
    <property type="entry name" value="N-ACYL-PHOSPHATIDYLETHANOLAMINE-HYDROLYZING PHOSPHOLIPASE D"/>
    <property type="match status" value="1"/>
</dbReference>
<name>A0A7Z2ZUH0_9BURK</name>
<organism evidence="2 3">
    <name type="scientific">Massilia forsythiae</name>
    <dbReference type="NCBI Taxonomy" id="2728020"/>
    <lineage>
        <taxon>Bacteria</taxon>
        <taxon>Pseudomonadati</taxon>
        <taxon>Pseudomonadota</taxon>
        <taxon>Betaproteobacteria</taxon>
        <taxon>Burkholderiales</taxon>
        <taxon>Oxalobacteraceae</taxon>
        <taxon>Telluria group</taxon>
        <taxon>Massilia</taxon>
    </lineage>
</organism>
<evidence type="ECO:0000313" key="2">
    <source>
        <dbReference type="EMBL" id="QJE02409.1"/>
    </source>
</evidence>
<dbReference type="KEGG" id="mfy:HH212_22270"/>
<feature type="domain" description="Metallo-beta-lactamase" evidence="1">
    <location>
        <begin position="93"/>
        <end position="286"/>
    </location>
</feature>
<evidence type="ECO:0000313" key="3">
    <source>
        <dbReference type="Proteomes" id="UP000502415"/>
    </source>
</evidence>
<proteinExistence type="predicted"/>
<protein>
    <submittedName>
        <fullName evidence="2">Hydrolase</fullName>
    </submittedName>
</protein>
<keyword evidence="2" id="KW-0378">Hydrolase</keyword>
<dbReference type="InterPro" id="IPR001279">
    <property type="entry name" value="Metallo-B-lactamas"/>
</dbReference>
<gene>
    <name evidence="2" type="ORF">HH212_22270</name>
</gene>
<dbReference type="EMBL" id="CP051685">
    <property type="protein sequence ID" value="QJE02409.1"/>
    <property type="molecule type" value="Genomic_DNA"/>
</dbReference>
<reference evidence="2 3" key="1">
    <citation type="submission" date="2020-04" db="EMBL/GenBank/DDBJ databases">
        <title>Genome sequencing of novel species.</title>
        <authorList>
            <person name="Heo J."/>
            <person name="Kim S.-J."/>
            <person name="Kim J.-S."/>
            <person name="Hong S.-B."/>
            <person name="Kwon S.-W."/>
        </authorList>
    </citation>
    <scope>NUCLEOTIDE SEQUENCE [LARGE SCALE GENOMIC DNA]</scope>
    <source>
        <strain evidence="2 3">GN2-R2</strain>
    </source>
</reference>
<dbReference type="GO" id="GO:0005737">
    <property type="term" value="C:cytoplasm"/>
    <property type="evidence" value="ECO:0007669"/>
    <property type="project" value="TreeGrafter"/>
</dbReference>
<dbReference type="Pfam" id="PF12706">
    <property type="entry name" value="Lactamase_B_2"/>
    <property type="match status" value="1"/>
</dbReference>
<accession>A0A7Z2ZUH0</accession>
<evidence type="ECO:0000259" key="1">
    <source>
        <dbReference type="Pfam" id="PF12706"/>
    </source>
</evidence>
<dbReference type="GO" id="GO:0016787">
    <property type="term" value="F:hydrolase activity"/>
    <property type="evidence" value="ECO:0007669"/>
    <property type="project" value="UniProtKB-KW"/>
</dbReference>
<dbReference type="PANTHER" id="PTHR15032">
    <property type="entry name" value="N-ACYL-PHOSPHATIDYLETHANOLAMINE-HYDROLYZING PHOSPHOLIPASE D"/>
    <property type="match status" value="1"/>
</dbReference>
<sequence length="340" mass="37745">MNDSAPASPSPPSAASTFRDGAYRNVDPMHKPGLGEMVRIWWTFMFDKPAGTVPRQAIPVHTLTTDALLAAPDATLYRLGHSTMLIKLGGAFYLTDPVFSTRASPVGWAGPERFHAPPIGIDALPPIAAVILSHDHYDHLDRAAVLALDARTEHFVAPLGVGERLVKWGIARAKVRQLDWWQETDIDGVRLAATPARHFSGRGLGDRDATLWASWVIMHGDLRLFFSGDSGYFGGFRDIGDRYGPFDLAMVENGAYNKQWPDVHMQPEETLQAFLDLRGKCLMPIHNGTFDLSMHRWQEPLERIAALAERHGVALATPAMGEALDLTRPRAETRWWRGLE</sequence>
<dbReference type="AlphaFoldDB" id="A0A7Z2ZUH0"/>
<dbReference type="Proteomes" id="UP000502415">
    <property type="component" value="Chromosome"/>
</dbReference>
<dbReference type="SUPFAM" id="SSF56281">
    <property type="entry name" value="Metallo-hydrolase/oxidoreductase"/>
    <property type="match status" value="1"/>
</dbReference>
<keyword evidence="3" id="KW-1185">Reference proteome</keyword>